<dbReference type="Pfam" id="PF13456">
    <property type="entry name" value="RVT_3"/>
    <property type="match status" value="1"/>
</dbReference>
<dbReference type="InterPro" id="IPR036397">
    <property type="entry name" value="RNaseH_sf"/>
</dbReference>
<dbReference type="Gene3D" id="3.30.420.10">
    <property type="entry name" value="Ribonuclease H-like superfamily/Ribonuclease H"/>
    <property type="match status" value="1"/>
</dbReference>
<dbReference type="GO" id="GO:0004523">
    <property type="term" value="F:RNA-DNA hybrid ribonuclease activity"/>
    <property type="evidence" value="ECO:0007669"/>
    <property type="project" value="InterPro"/>
</dbReference>
<name>A0AAW2CC77_9ROSI</name>
<feature type="domain" description="RNase H type-1" evidence="1">
    <location>
        <begin position="322"/>
        <end position="442"/>
    </location>
</feature>
<evidence type="ECO:0000313" key="3">
    <source>
        <dbReference type="EMBL" id="KAK9994754.1"/>
    </source>
</evidence>
<dbReference type="EMBL" id="JAZDWU010000008">
    <property type="protein sequence ID" value="KAK9994754.1"/>
    <property type="molecule type" value="Genomic_DNA"/>
</dbReference>
<dbReference type="InterPro" id="IPR002156">
    <property type="entry name" value="RNaseH_domain"/>
</dbReference>
<dbReference type="InterPro" id="IPR053151">
    <property type="entry name" value="RNase_H-like"/>
</dbReference>
<accession>A0AAW2CC77</accession>
<dbReference type="Proteomes" id="UP001459277">
    <property type="component" value="Unassembled WGS sequence"/>
</dbReference>
<sequence>MKYCNHRRSASTNANSLPCSSIWTAMKKGMGTFNKGCRWLVTKNSTLNIWHNNWTNGGPLRKLIQGPISQEANLLEIKDIMLDVGWDWEKTTFELPDEVKGLICAIPLSTLGGGSDKLAWAGSPNGSFDVKSAYGFAMEDANEIVFSASWIWKADLLPKVKMFLWLCAHNSIGVKVCLGRRGVVQDEVCPVCCNGAETILHPLRDCSHLKHIWNQLGVTASNYDFWHANLVDWLSLNIRKNEELHVTGAPWKIVFPFALWSIWKSRNDIVFSRNGCHQNLVVDIVNQAMEYLHCVAVPRMQGRRVLRRIRWERPVQGWKKLNTDGACSEINGLAGCGGVVRNDDGQWIVGFSKRIGITNSFAAELWGLREGLKLCCNMNIHCLVVEMDAKAIVDVLRNANYNSNIISPILDDYRQLLSRFHQVIINHCFRQANQCADGLARMSFRLTADFLIYDSPPVDILDVFEGDLNGMYFNRICPELCSEA</sequence>
<dbReference type="Pfam" id="PF13966">
    <property type="entry name" value="zf-RVT"/>
    <property type="match status" value="1"/>
</dbReference>
<dbReference type="CDD" id="cd06222">
    <property type="entry name" value="RNase_H_like"/>
    <property type="match status" value="1"/>
</dbReference>
<feature type="domain" description="Reverse transcriptase zinc-binding" evidence="2">
    <location>
        <begin position="128"/>
        <end position="213"/>
    </location>
</feature>
<proteinExistence type="predicted"/>
<evidence type="ECO:0000259" key="1">
    <source>
        <dbReference type="Pfam" id="PF13456"/>
    </source>
</evidence>
<comment type="caution">
    <text evidence="3">The sequence shown here is derived from an EMBL/GenBank/DDBJ whole genome shotgun (WGS) entry which is preliminary data.</text>
</comment>
<dbReference type="PANTHER" id="PTHR47723">
    <property type="entry name" value="OS05G0353850 PROTEIN"/>
    <property type="match status" value="1"/>
</dbReference>
<dbReference type="AlphaFoldDB" id="A0AAW2CC77"/>
<dbReference type="InterPro" id="IPR012337">
    <property type="entry name" value="RNaseH-like_sf"/>
</dbReference>
<evidence type="ECO:0000313" key="4">
    <source>
        <dbReference type="Proteomes" id="UP001459277"/>
    </source>
</evidence>
<dbReference type="InterPro" id="IPR026960">
    <property type="entry name" value="RVT-Znf"/>
</dbReference>
<protein>
    <recommendedName>
        <fullName evidence="5">RNase H type-1 domain-containing protein</fullName>
    </recommendedName>
</protein>
<keyword evidence="4" id="KW-1185">Reference proteome</keyword>
<evidence type="ECO:0008006" key="5">
    <source>
        <dbReference type="Google" id="ProtNLM"/>
    </source>
</evidence>
<dbReference type="InterPro" id="IPR044730">
    <property type="entry name" value="RNase_H-like_dom_plant"/>
</dbReference>
<dbReference type="SUPFAM" id="SSF53098">
    <property type="entry name" value="Ribonuclease H-like"/>
    <property type="match status" value="1"/>
</dbReference>
<reference evidence="3 4" key="1">
    <citation type="submission" date="2024-01" db="EMBL/GenBank/DDBJ databases">
        <title>A telomere-to-telomere, gap-free genome of sweet tea (Lithocarpus litseifolius).</title>
        <authorList>
            <person name="Zhou J."/>
        </authorList>
    </citation>
    <scope>NUCLEOTIDE SEQUENCE [LARGE SCALE GENOMIC DNA]</scope>
    <source>
        <strain evidence="3">Zhou-2022a</strain>
        <tissue evidence="3">Leaf</tissue>
    </source>
</reference>
<gene>
    <name evidence="3" type="ORF">SO802_024457</name>
</gene>
<dbReference type="PANTHER" id="PTHR47723:SF20">
    <property type="entry name" value="RNASE H TYPE-1 DOMAIN-CONTAINING PROTEIN"/>
    <property type="match status" value="1"/>
</dbReference>
<dbReference type="GO" id="GO:0003676">
    <property type="term" value="F:nucleic acid binding"/>
    <property type="evidence" value="ECO:0007669"/>
    <property type="project" value="InterPro"/>
</dbReference>
<evidence type="ECO:0000259" key="2">
    <source>
        <dbReference type="Pfam" id="PF13966"/>
    </source>
</evidence>
<organism evidence="3 4">
    <name type="scientific">Lithocarpus litseifolius</name>
    <dbReference type="NCBI Taxonomy" id="425828"/>
    <lineage>
        <taxon>Eukaryota</taxon>
        <taxon>Viridiplantae</taxon>
        <taxon>Streptophyta</taxon>
        <taxon>Embryophyta</taxon>
        <taxon>Tracheophyta</taxon>
        <taxon>Spermatophyta</taxon>
        <taxon>Magnoliopsida</taxon>
        <taxon>eudicotyledons</taxon>
        <taxon>Gunneridae</taxon>
        <taxon>Pentapetalae</taxon>
        <taxon>rosids</taxon>
        <taxon>fabids</taxon>
        <taxon>Fagales</taxon>
        <taxon>Fagaceae</taxon>
        <taxon>Lithocarpus</taxon>
    </lineage>
</organism>